<reference evidence="1 2" key="1">
    <citation type="submission" date="2011-06" db="EMBL/GenBank/DDBJ databases">
        <authorList>
            <person name="Harkins D.M."/>
            <person name="Madupu R."/>
            <person name="Durkin A.S."/>
            <person name="Torralba M."/>
            <person name="Methe B."/>
            <person name="Sutton G.G."/>
            <person name="Nelson K.E."/>
        </authorList>
    </citation>
    <scope>NUCLEOTIDE SEQUENCE [LARGE SCALE GENOMIC DNA]</scope>
    <source>
        <strain evidence="1 2">SK1060</strain>
    </source>
</reference>
<evidence type="ECO:0000313" key="1">
    <source>
        <dbReference type="EMBL" id="EGV08027.1"/>
    </source>
</evidence>
<dbReference type="EMBL" id="AFUP01000004">
    <property type="protein sequence ID" value="EGV08027.1"/>
    <property type="molecule type" value="Genomic_DNA"/>
</dbReference>
<dbReference type="Proteomes" id="UP000003287">
    <property type="component" value="Unassembled WGS sequence"/>
</dbReference>
<protein>
    <submittedName>
        <fullName evidence="1">Uncharacterized protein</fullName>
    </submittedName>
</protein>
<evidence type="ECO:0000313" key="2">
    <source>
        <dbReference type="Proteomes" id="UP000003287"/>
    </source>
</evidence>
<gene>
    <name evidence="1" type="ORF">HMPREF1042_1935</name>
</gene>
<sequence>MKTIFLTLDYLFLRLAKYNPPVTAIKASPATTAALDAFSPVLGS</sequence>
<dbReference type="AlphaFoldDB" id="F9P7S2"/>
<name>F9P7S2_STRCV</name>
<organism evidence="1 2">
    <name type="scientific">Streptococcus constellatus subsp. pharyngis SK1060 = CCUG 46377</name>
    <dbReference type="NCBI Taxonomy" id="1035184"/>
    <lineage>
        <taxon>Bacteria</taxon>
        <taxon>Bacillati</taxon>
        <taxon>Bacillota</taxon>
        <taxon>Bacilli</taxon>
        <taxon>Lactobacillales</taxon>
        <taxon>Streptococcaceae</taxon>
        <taxon>Streptococcus</taxon>
        <taxon>Streptococcus anginosus group</taxon>
    </lineage>
</organism>
<proteinExistence type="predicted"/>
<accession>F9P7S2</accession>